<dbReference type="InterPro" id="IPR011989">
    <property type="entry name" value="ARM-like"/>
</dbReference>
<keyword evidence="2" id="KW-0132">Cell division</keyword>
<dbReference type="GO" id="GO:0051301">
    <property type="term" value="P:cell division"/>
    <property type="evidence" value="ECO:0007669"/>
    <property type="project" value="UniProtKB-KW"/>
</dbReference>
<keyword evidence="10" id="KW-1185">Reference proteome</keyword>
<feature type="domain" description="Anaphase-promoting complex subunit 1 N-terminal" evidence="6">
    <location>
        <begin position="175"/>
        <end position="427"/>
    </location>
</feature>
<feature type="region of interest" description="Disordered" evidence="5">
    <location>
        <begin position="34"/>
        <end position="87"/>
    </location>
</feature>
<evidence type="ECO:0000259" key="8">
    <source>
        <dbReference type="Pfam" id="PF20518"/>
    </source>
</evidence>
<dbReference type="Gene3D" id="1.25.10.10">
    <property type="entry name" value="Leucine-rich Repeat Variant"/>
    <property type="match status" value="2"/>
</dbReference>
<feature type="region of interest" description="Disordered" evidence="5">
    <location>
        <begin position="543"/>
        <end position="562"/>
    </location>
</feature>
<dbReference type="PANTHER" id="PTHR12827">
    <property type="entry name" value="MEIOTIC CHECKPOINT REGULATOR TSG24 FAMILY MEMBER"/>
    <property type="match status" value="1"/>
</dbReference>
<feature type="compositionally biased region" description="Low complexity" evidence="5">
    <location>
        <begin position="952"/>
        <end position="961"/>
    </location>
</feature>
<dbReference type="PANTHER" id="PTHR12827:SF3">
    <property type="entry name" value="ANAPHASE-PROMOTING COMPLEX SUBUNIT 1"/>
    <property type="match status" value="1"/>
</dbReference>
<evidence type="ECO:0000313" key="9">
    <source>
        <dbReference type="EMBL" id="GMH98976.1"/>
    </source>
</evidence>
<feature type="domain" description="Anaphase-promoting complex subunit 1 middle" evidence="8">
    <location>
        <begin position="884"/>
        <end position="1105"/>
    </location>
</feature>
<evidence type="ECO:0008006" key="11">
    <source>
        <dbReference type="Google" id="ProtNLM"/>
    </source>
</evidence>
<reference evidence="10" key="1">
    <citation type="journal article" date="2023" name="Commun. Biol.">
        <title>Genome analysis of Parmales, the sister group of diatoms, reveals the evolutionary specialization of diatoms from phago-mixotrophs to photoautotrophs.</title>
        <authorList>
            <person name="Ban H."/>
            <person name="Sato S."/>
            <person name="Yoshikawa S."/>
            <person name="Yamada K."/>
            <person name="Nakamura Y."/>
            <person name="Ichinomiya M."/>
            <person name="Sato N."/>
            <person name="Blanc-Mathieu R."/>
            <person name="Endo H."/>
            <person name="Kuwata A."/>
            <person name="Ogata H."/>
        </authorList>
    </citation>
    <scope>NUCLEOTIDE SEQUENCE [LARGE SCALE GENOMIC DNA]</scope>
    <source>
        <strain evidence="10">NIES 3700</strain>
    </source>
</reference>
<dbReference type="Proteomes" id="UP001165122">
    <property type="component" value="Unassembled WGS sequence"/>
</dbReference>
<evidence type="ECO:0000256" key="4">
    <source>
        <dbReference type="ARBA" id="ARBA00023306"/>
    </source>
</evidence>
<feature type="domain" description="Anaphase-promoting complex subunit 1 C-terminal" evidence="7">
    <location>
        <begin position="1889"/>
        <end position="2009"/>
    </location>
</feature>
<comment type="similarity">
    <text evidence="1">Belongs to the APC1 family.</text>
</comment>
<feature type="compositionally biased region" description="Basic and acidic residues" evidence="5">
    <location>
        <begin position="545"/>
        <end position="554"/>
    </location>
</feature>
<gene>
    <name evidence="9" type="ORF">TrLO_g6906</name>
</gene>
<keyword evidence="4" id="KW-0131">Cell cycle</keyword>
<sequence>MLTLTNLHACSLPPASCLCVTKSSSDTFVRHATALARDDQQTPSLSSFDSSDPHKSEDSPQTNLKPSLKAGLDMTMTNSDGPSMSPDSHLNVTYTTDEVLQLVTDPITANTTSRSKTRVIWRTFAQIPMHPDMTWDMQPSKSKTIPLPPLTSPNIRTYEITPPSPGCSKPHKITATWANFYDTKPPNKTSETREASTTLTGLTYSVTSRSLCVLSSPSLLQVHTSNGGIIDVPLPFESDAIFPSYSHGLFIQRCPTEDDEAVVASGDRDFVEAPDLPQMSLDEDGEEQDVNFKLPPKTNRLTSPPPAIPLPPLDTTLPSQDRSNLPPNSPLPSLFTLRHPLDELKPVAAFTLTDDDIEPSIDDSNPPQDTSQTPSQTNNTQQPSSPPLLTDAFETLVYIHGEDPTAPHPPFAVTYHKKLNRHAVWALQDAPAPPLPPPLTDMPFPLNVDSNPIANAALTDLTQTQTLRQHNHNHPNTKITNLSSSSAPPSVAILAATLSSANHLPNPPLTSTLQSHNEALASALGVGQNQPDILNTTIISTHSNNHMEDTHNNPHPDQPSMTQSNQLNSDFVQTAQFLNPENTELHPHSALTCVWAEPPSSSLSPSTTVFPSTDLDGFPLLSLLSDGKLKVLELTVDEQTSAVCGATITGQIPCIAAQPVTASTTPGGIDTLLLNPDNKLFLHSGMTPLVECNFNLPTPTPTVITGLKFSVEDRVHLFYKTADEPTNIKSIRVKVSLSLSSMSPLGETVLHALGSTLPPSLAVTIRADCVSAAQALVDPLSTIEDSKTITDPAWFGVCTVLKSMLGPPTLPKNNQTPTDLQSLISSDFAKKYFKSNPTLADSFSSVIQSCASNAKGHPESTTYPTIEAAILKKIHLLSVPAAKEQISTIFDTLHLVYEDSKLSLNRWGWLAPLSELLQFFAVSCKGKDAEDFVKHYRLDKPYDEQSSPPPTASSTPLPRSSLTTFQTPPSIMGWLFSCVTEPSAASRVFPAIPPCDTSRRICRLYCIIFDSQNSDLLSGFSEDIHEMQVDGDNNNSSNTQSPVYSPSERVVLALLDERMSLDDLHNVPPGVVVPILEAIHETRQNPPSDWPAAAYHLIGREDMSKMQAVADKMVEKPKPCSPDARYAASMTSPSMDQNKEEEIGVDPEDKDGLFLVEKFSSMLFTSTDRVKEAARLLRSSVPIFLKVERPPEVTDHEYEQRKQAKLLLLCSRSMAAPIGRGMLTLGTCSPLLAEALPIPQICLAGRVPPTNATMQMTAWPDFHNGVAAGLRLGMEKGVSRTWIVYNKPNPTEAAEQPPVNNSHGGLLFALGLRKHLGALAMTDIYEYLTQGNDTTTVGVLLGMAASKRATCDPSVSKMLCLHIPSLLPPPFTEMDVSSVAQIAAVAGVGILYQGSAHRLMTEFLLGEIGRKPSSDKIADREAYVLAAGFALGMVNLGKGKSGASAGLQDLKIEERLTQYLVGGRDQANGGGFNSRLGEESQRCSRIFEGESINVDVTSPGATMALGLLHIKSGNKSVANRLSLPSTLSELDTVRPDFLLLRVVSRALIMWEVDVEPTLDWVQKQIPPVILNAWEKLGDTSNYFRAAFGIANIDINRQNGGAGESPPKGGGVDSSAKPPSVFDQQSVKQAYVHIVAGACFALGLRFAGTGDSRAKEVIIKELLMLKKLREDNDRLTVARRPSRAIVDLCVGTAAVSLGLVMAGTGDMDAMKIFSELRVKCEAGVTYGTHGCIASAIGLLFLGGGSCTLGRSNEDIAALLVAFYPRWPIATTDNQFYLQALRHLYALAVKESSVECIDVDSGCPVFVPVVYKDKGGGNGNGEEVKAMSPLLLNTDVDELRIDSDRYYSIFVPSNSLRTRSRITLFVKRKIGHLTYKQDPHGKQALQVGNLQTFTEDAELLQFSKLMCDDSVALQRFEKALPGLGTFGEFCKEKLLSIVEKPEALHLLLGLRYFVESLMVTKNPLQVQNLRVCVALSEAAEAKGLEGGGAAGGGEKLLEGIFVQLIRENVEIFFESGFGTEEGFHEWKLADDY</sequence>
<feature type="compositionally biased region" description="Polar residues" evidence="5">
    <location>
        <begin position="41"/>
        <end position="50"/>
    </location>
</feature>
<feature type="compositionally biased region" description="Polar residues" evidence="5">
    <location>
        <begin position="75"/>
        <end position="87"/>
    </location>
</feature>
<dbReference type="GO" id="GO:0005680">
    <property type="term" value="C:anaphase-promoting complex"/>
    <property type="evidence" value="ECO:0007669"/>
    <property type="project" value="InterPro"/>
</dbReference>
<feature type="region of interest" description="Disordered" evidence="5">
    <location>
        <begin position="356"/>
        <end position="388"/>
    </location>
</feature>
<organism evidence="9 10">
    <name type="scientific">Triparma laevis f. longispina</name>
    <dbReference type="NCBI Taxonomy" id="1714387"/>
    <lineage>
        <taxon>Eukaryota</taxon>
        <taxon>Sar</taxon>
        <taxon>Stramenopiles</taxon>
        <taxon>Ochrophyta</taxon>
        <taxon>Bolidophyceae</taxon>
        <taxon>Parmales</taxon>
        <taxon>Triparmaceae</taxon>
        <taxon>Triparma</taxon>
    </lineage>
</organism>
<dbReference type="InterPro" id="IPR049255">
    <property type="entry name" value="Apc1_N"/>
</dbReference>
<protein>
    <recommendedName>
        <fullName evidence="11">Anaphase-promoting complex subunit 1</fullName>
    </recommendedName>
</protein>
<keyword evidence="3" id="KW-0498">Mitosis</keyword>
<dbReference type="InterPro" id="IPR041221">
    <property type="entry name" value="APC1_C"/>
</dbReference>
<feature type="region of interest" description="Disordered" evidence="5">
    <location>
        <begin position="1598"/>
        <end position="1619"/>
    </location>
</feature>
<evidence type="ECO:0000256" key="2">
    <source>
        <dbReference type="ARBA" id="ARBA00022618"/>
    </source>
</evidence>
<feature type="compositionally biased region" description="Gly residues" evidence="5">
    <location>
        <begin position="1599"/>
        <end position="1611"/>
    </location>
</feature>
<feature type="region of interest" description="Disordered" evidence="5">
    <location>
        <begin position="278"/>
        <end position="331"/>
    </location>
</feature>
<dbReference type="Pfam" id="PF18122">
    <property type="entry name" value="APC1_C"/>
    <property type="match status" value="1"/>
</dbReference>
<dbReference type="OrthoDB" id="26401at2759"/>
<evidence type="ECO:0000256" key="1">
    <source>
        <dbReference type="ARBA" id="ARBA00010547"/>
    </source>
</evidence>
<feature type="region of interest" description="Disordered" evidence="5">
    <location>
        <begin position="1115"/>
        <end position="1140"/>
    </location>
</feature>
<name>A0A9W7BZ26_9STRA</name>
<dbReference type="GO" id="GO:0031145">
    <property type="term" value="P:anaphase-promoting complex-dependent catabolic process"/>
    <property type="evidence" value="ECO:0007669"/>
    <property type="project" value="TreeGrafter"/>
</dbReference>
<dbReference type="GO" id="GO:0070979">
    <property type="term" value="P:protein K11-linked ubiquitination"/>
    <property type="evidence" value="ECO:0007669"/>
    <property type="project" value="TreeGrafter"/>
</dbReference>
<feature type="region of interest" description="Disordered" evidence="5">
    <location>
        <begin position="940"/>
        <end position="961"/>
    </location>
</feature>
<evidence type="ECO:0000313" key="10">
    <source>
        <dbReference type="Proteomes" id="UP001165122"/>
    </source>
</evidence>
<evidence type="ECO:0000256" key="3">
    <source>
        <dbReference type="ARBA" id="ARBA00022776"/>
    </source>
</evidence>
<dbReference type="InterPro" id="IPR046794">
    <property type="entry name" value="Apc1_MidN"/>
</dbReference>
<dbReference type="Pfam" id="PF12859">
    <property type="entry name" value="ANAPC1"/>
    <property type="match status" value="1"/>
</dbReference>
<evidence type="ECO:0000256" key="5">
    <source>
        <dbReference type="SAM" id="MobiDB-lite"/>
    </source>
</evidence>
<accession>A0A9W7BZ26</accession>
<proteinExistence type="inferred from homology"/>
<comment type="caution">
    <text evidence="9">The sequence shown here is derived from an EMBL/GenBank/DDBJ whole genome shotgun (WGS) entry which is preliminary data.</text>
</comment>
<dbReference type="Pfam" id="PF20518">
    <property type="entry name" value="Apc1_MidN"/>
    <property type="match status" value="1"/>
</dbReference>
<evidence type="ECO:0000259" key="6">
    <source>
        <dbReference type="Pfam" id="PF12859"/>
    </source>
</evidence>
<dbReference type="InterPro" id="IPR024990">
    <property type="entry name" value="Apc1"/>
</dbReference>
<feature type="compositionally biased region" description="Low complexity" evidence="5">
    <location>
        <begin position="364"/>
        <end position="383"/>
    </location>
</feature>
<feature type="compositionally biased region" description="Pro residues" evidence="5">
    <location>
        <begin position="303"/>
        <end position="312"/>
    </location>
</feature>
<dbReference type="EMBL" id="BRXW01000002">
    <property type="protein sequence ID" value="GMH98976.1"/>
    <property type="molecule type" value="Genomic_DNA"/>
</dbReference>
<feature type="compositionally biased region" description="Low complexity" evidence="5">
    <location>
        <begin position="313"/>
        <end position="331"/>
    </location>
</feature>
<dbReference type="GO" id="GO:0007091">
    <property type="term" value="P:metaphase/anaphase transition of mitotic cell cycle"/>
    <property type="evidence" value="ECO:0007669"/>
    <property type="project" value="TreeGrafter"/>
</dbReference>
<evidence type="ECO:0000259" key="7">
    <source>
        <dbReference type="Pfam" id="PF18122"/>
    </source>
</evidence>
<dbReference type="GO" id="GO:0060090">
    <property type="term" value="F:molecular adaptor activity"/>
    <property type="evidence" value="ECO:0007669"/>
    <property type="project" value="TreeGrafter"/>
</dbReference>